<sequence>MPLIDPENIPTNASGNTTFNEIVARAQARRGFLKTGLGLGAVGFFGMGLSACSSSDNDDAPAPGEEPPETPTPDAPLLGFQAIPASTGDDIVVPAGYRSAVFCRWGDPLVNAAAAWKTDATNTAAEQTLQFGDNHDGMHFFPLDGETSTEGLLVMNHEYLNPEFFYPPTVVPGGAGWDLEQIRKGQHAHGVSVAHVRLVDGNWQVVIPSTYNRRIHLNTPMLLTGPVAGHPLVQTAADPTGTLSFGTVNNCGNGYTLWGTYLTCEENFNGYFGTTTGADARDASQRRYGLSATTSGYRWEDHDTRFDYVQTPNESNRFGWIVEIDPFDSNSTPKKRTALGRIKHENAAQTLAADSRVVVYMGDDQANDYIYKFVSDGKYDAATPNLNRNLLETGTLYVAVFEEGAATGDMMGTGRWIPLRLDTPKTAGGTLADDFADIGELLVHTRLAADAAGATPMDRPEWVTVHPQTGEVYCTLTNNSGRAAGAEDDANPRANNVYGQIVRWRETGNDAAALTFEWDLFVLAGNPNAGDGLVAGSANITADNTFNSPDGLAFDKYGRLWIQTDGNYSNTGRYAGQGNNQMLVADPQAGAGNGEIRRFLVGPSGCEITGITWTPDHKYVFVNVQHPGEYGQHPRAAGLPDPEVDPLAFSKWPEATGGRPRSSTVVIWKEDGGVVGS</sequence>
<feature type="region of interest" description="Disordered" evidence="1">
    <location>
        <begin position="54"/>
        <end position="76"/>
    </location>
</feature>
<accession>A0A1C3K5A2</accession>
<dbReference type="PANTHER" id="PTHR35399:SF2">
    <property type="entry name" value="DUF839 DOMAIN-CONTAINING PROTEIN"/>
    <property type="match status" value="1"/>
</dbReference>
<organism evidence="2 4">
    <name type="scientific">Orrella dioscoreae</name>
    <dbReference type="NCBI Taxonomy" id="1851544"/>
    <lineage>
        <taxon>Bacteria</taxon>
        <taxon>Pseudomonadati</taxon>
        <taxon>Pseudomonadota</taxon>
        <taxon>Betaproteobacteria</taxon>
        <taxon>Burkholderiales</taxon>
        <taxon>Alcaligenaceae</taxon>
        <taxon>Orrella</taxon>
    </lineage>
</organism>
<dbReference type="AlphaFoldDB" id="A0A1C3K5A2"/>
<dbReference type="KEGG" id="odi:ODI_R2061"/>
<name>A0A1C3K5A2_9BURK</name>
<evidence type="ECO:0000313" key="3">
    <source>
        <dbReference type="EMBL" id="SOE49422.1"/>
    </source>
</evidence>
<dbReference type="EMBL" id="FLRC01000038">
    <property type="protein sequence ID" value="SBT26691.1"/>
    <property type="molecule type" value="Genomic_DNA"/>
</dbReference>
<dbReference type="EMBL" id="LT907988">
    <property type="protein sequence ID" value="SOE49422.1"/>
    <property type="molecule type" value="Genomic_DNA"/>
</dbReference>
<evidence type="ECO:0000313" key="2">
    <source>
        <dbReference type="EMBL" id="SBT26691.1"/>
    </source>
</evidence>
<dbReference type="Proteomes" id="UP000078558">
    <property type="component" value="Chromosome I"/>
</dbReference>
<reference evidence="2 4" key="1">
    <citation type="submission" date="2016-06" db="EMBL/GenBank/DDBJ databases">
        <authorList>
            <person name="Kjaerup R.B."/>
            <person name="Dalgaard T.S."/>
            <person name="Juul-Madsen H.R."/>
        </authorList>
    </citation>
    <scope>NUCLEOTIDE SEQUENCE [LARGE SCALE GENOMIC DNA]</scope>
    <source>
        <strain evidence="2">Orrdi1</strain>
    </source>
</reference>
<dbReference type="PANTHER" id="PTHR35399">
    <property type="entry name" value="SLR8030 PROTEIN"/>
    <property type="match status" value="1"/>
</dbReference>
<gene>
    <name evidence="2" type="ORF">ODI_01982</name>
    <name evidence="3" type="ORF">ODI_R2061</name>
</gene>
<dbReference type="SUPFAM" id="SSF101898">
    <property type="entry name" value="NHL repeat"/>
    <property type="match status" value="1"/>
</dbReference>
<reference evidence="3 4" key="2">
    <citation type="submission" date="2017-08" db="EMBL/GenBank/DDBJ databases">
        <authorList>
            <person name="de Groot N.N."/>
        </authorList>
    </citation>
    <scope>NUCLEOTIDE SEQUENCE [LARGE SCALE GENOMIC DNA]</scope>
    <source>
        <strain evidence="3">Orrdi1</strain>
    </source>
</reference>
<dbReference type="STRING" id="1851544.ODI_01982"/>
<proteinExistence type="predicted"/>
<keyword evidence="4" id="KW-1185">Reference proteome</keyword>
<dbReference type="InterPro" id="IPR008557">
    <property type="entry name" value="PhoX"/>
</dbReference>
<evidence type="ECO:0000313" key="4">
    <source>
        <dbReference type="Proteomes" id="UP000078558"/>
    </source>
</evidence>
<dbReference type="RefSeq" id="WP_067756926.1">
    <property type="nucleotide sequence ID" value="NZ_LT907988.1"/>
</dbReference>
<evidence type="ECO:0000256" key="1">
    <source>
        <dbReference type="SAM" id="MobiDB-lite"/>
    </source>
</evidence>
<dbReference type="Pfam" id="PF05787">
    <property type="entry name" value="PhoX"/>
    <property type="match status" value="1"/>
</dbReference>
<protein>
    <submittedName>
        <fullName evidence="2 3">Phosphatase</fullName>
    </submittedName>
</protein>
<dbReference type="OrthoDB" id="9801383at2"/>